<keyword evidence="6" id="KW-0805">Transcription regulation</keyword>
<comment type="subcellular location">
    <subcellularLocation>
        <location evidence="1">Nucleus</location>
        <location evidence="1">Nucleolus</location>
    </subcellularLocation>
</comment>
<keyword evidence="4" id="KW-0863">Zinc-finger</keyword>
<dbReference type="GO" id="GO:0070860">
    <property type="term" value="C:RNA polymerase I core factor complex"/>
    <property type="evidence" value="ECO:0007669"/>
    <property type="project" value="InterPro"/>
</dbReference>
<sequence>MKSTLQCMTCGVSGESNFSKNDLGELVCDLCGTQSLQQSRNETQDHDDAIGTGVLTKQHKVLRQGKRKKRERKVKAPPRLVTLDNCLHVAQRILHLQAQMLSKLVADPELPSTVKALWFHFLHMWEATATRPLLNCFLESALRSQANDRQRLEDSGYESNWDLNIKGSSDMTAFSRFTYRDFLALLYLACRMRNLGIVTSDFVFWIDTGRLPFANLLQQLPLDLQESVDRVRPFFNTSVTKASISAPALAEHINYLHRHLDLVLPPFNAGIAATNLCRAFGFPDEVRTNCMRFMAKYPGSTSQSFPAPQWATVYVDCELDFIGAIVVAIKLTRGWNLWQYEENEETLHAFPNPGKCAVLRKLVKPFVEMCKTNIPAKATMPPALASHVSDLKQLLCHSSDVSTTYSINPLSAFTPLDTAQGVPEPNEPTAMHDEDLTHSFYPIYLGQLRNSALGTRHGAVEYIEDALAKYMDMPPGAVHLAAERWEREMSKRYLF</sequence>
<gene>
    <name evidence="11" type="ORF">Ae201684_013655</name>
</gene>
<keyword evidence="5" id="KW-0862">Zinc</keyword>
<dbReference type="PANTHER" id="PTHR31576">
    <property type="entry name" value="TATA BOX-BINDING PROTEIN-ASSOCIATED FACTOR RNA POLYMERASE I SUBUNIT B"/>
    <property type="match status" value="1"/>
</dbReference>
<name>A0A6G0WMW8_9STRA</name>
<dbReference type="GO" id="GO:0001164">
    <property type="term" value="F:RNA polymerase I core promoter sequence-specific DNA binding"/>
    <property type="evidence" value="ECO:0007669"/>
    <property type="project" value="InterPro"/>
</dbReference>
<keyword evidence="9" id="KW-0539">Nucleus</keyword>
<evidence type="ECO:0000256" key="2">
    <source>
        <dbReference type="ARBA" id="ARBA00006899"/>
    </source>
</evidence>
<organism evidence="11 12">
    <name type="scientific">Aphanomyces euteiches</name>
    <dbReference type="NCBI Taxonomy" id="100861"/>
    <lineage>
        <taxon>Eukaryota</taxon>
        <taxon>Sar</taxon>
        <taxon>Stramenopiles</taxon>
        <taxon>Oomycota</taxon>
        <taxon>Saprolegniomycetes</taxon>
        <taxon>Saprolegniales</taxon>
        <taxon>Verrucalvaceae</taxon>
        <taxon>Aphanomyces</taxon>
    </lineage>
</organism>
<dbReference type="GO" id="GO:0042790">
    <property type="term" value="P:nucleolar large rRNA transcription by RNA polymerase I"/>
    <property type="evidence" value="ECO:0007669"/>
    <property type="project" value="TreeGrafter"/>
</dbReference>
<keyword evidence="3" id="KW-0479">Metal-binding</keyword>
<keyword evidence="7" id="KW-0238">DNA-binding</keyword>
<dbReference type="PANTHER" id="PTHR31576:SF2">
    <property type="entry name" value="TATA BOX-BINDING PROTEIN-ASSOCIATED FACTOR RNA POLYMERASE I SUBUNIT B"/>
    <property type="match status" value="1"/>
</dbReference>
<evidence type="ECO:0000256" key="8">
    <source>
        <dbReference type="ARBA" id="ARBA00023163"/>
    </source>
</evidence>
<dbReference type="EMBL" id="VJMJ01000175">
    <property type="protein sequence ID" value="KAF0728697.1"/>
    <property type="molecule type" value="Genomic_DNA"/>
</dbReference>
<dbReference type="GO" id="GO:0008270">
    <property type="term" value="F:zinc ion binding"/>
    <property type="evidence" value="ECO:0007669"/>
    <property type="project" value="UniProtKB-KW"/>
</dbReference>
<evidence type="ECO:0000313" key="11">
    <source>
        <dbReference type="EMBL" id="KAF0728697.1"/>
    </source>
</evidence>
<accession>A0A6G0WMW8</accession>
<reference evidence="11 12" key="1">
    <citation type="submission" date="2019-07" db="EMBL/GenBank/DDBJ databases">
        <title>Genomics analysis of Aphanomyces spp. identifies a new class of oomycete effector associated with host adaptation.</title>
        <authorList>
            <person name="Gaulin E."/>
        </authorList>
    </citation>
    <scope>NUCLEOTIDE SEQUENCE [LARGE SCALE GENOMIC DNA]</scope>
    <source>
        <strain evidence="11 12">ATCC 201684</strain>
    </source>
</reference>
<feature type="domain" description="Rrn7/TAF1B N-terminal cyclin" evidence="10">
    <location>
        <begin position="91"/>
        <end position="221"/>
    </location>
</feature>
<evidence type="ECO:0000256" key="3">
    <source>
        <dbReference type="ARBA" id="ARBA00022723"/>
    </source>
</evidence>
<evidence type="ECO:0000256" key="7">
    <source>
        <dbReference type="ARBA" id="ARBA00023125"/>
    </source>
</evidence>
<evidence type="ECO:0000256" key="6">
    <source>
        <dbReference type="ARBA" id="ARBA00023015"/>
    </source>
</evidence>
<evidence type="ECO:0000256" key="5">
    <source>
        <dbReference type="ARBA" id="ARBA00022833"/>
    </source>
</evidence>
<dbReference type="InterPro" id="IPR033599">
    <property type="entry name" value="TAF1B/Rrn7"/>
</dbReference>
<proteinExistence type="inferred from homology"/>
<keyword evidence="12" id="KW-1185">Reference proteome</keyword>
<dbReference type="AlphaFoldDB" id="A0A6G0WMW8"/>
<evidence type="ECO:0000256" key="4">
    <source>
        <dbReference type="ARBA" id="ARBA00022771"/>
    </source>
</evidence>
<evidence type="ECO:0000313" key="12">
    <source>
        <dbReference type="Proteomes" id="UP000481153"/>
    </source>
</evidence>
<evidence type="ECO:0000256" key="9">
    <source>
        <dbReference type="ARBA" id="ARBA00023242"/>
    </source>
</evidence>
<dbReference type="Proteomes" id="UP000481153">
    <property type="component" value="Unassembled WGS sequence"/>
</dbReference>
<keyword evidence="8" id="KW-0804">Transcription</keyword>
<protein>
    <recommendedName>
        <fullName evidence="10">Rrn7/TAF1B N-terminal cyclin domain-containing protein</fullName>
    </recommendedName>
</protein>
<comment type="caution">
    <text evidence="11">The sequence shown here is derived from an EMBL/GenBank/DDBJ whole genome shotgun (WGS) entry which is preliminary data.</text>
</comment>
<dbReference type="Pfam" id="PF20644">
    <property type="entry name" value="Rrn7_cyclin_N"/>
    <property type="match status" value="1"/>
</dbReference>
<comment type="similarity">
    <text evidence="2">Belongs to the RRN7/TAF1B family.</text>
</comment>
<dbReference type="InterPro" id="IPR048540">
    <property type="entry name" value="Rrn7_cyclin_N"/>
</dbReference>
<evidence type="ECO:0000256" key="1">
    <source>
        <dbReference type="ARBA" id="ARBA00004604"/>
    </source>
</evidence>
<evidence type="ECO:0000259" key="10">
    <source>
        <dbReference type="Pfam" id="PF20644"/>
    </source>
</evidence>
<dbReference type="VEuPathDB" id="FungiDB:AeMF1_002491"/>